<accession>A0AAV8Z165</accession>
<dbReference type="EMBL" id="JAPWTK010000021">
    <property type="protein sequence ID" value="KAJ8957651.1"/>
    <property type="molecule type" value="Genomic_DNA"/>
</dbReference>
<evidence type="ECO:0000313" key="1">
    <source>
        <dbReference type="EMBL" id="KAJ8957651.1"/>
    </source>
</evidence>
<proteinExistence type="predicted"/>
<dbReference type="Pfam" id="PF15228">
    <property type="entry name" value="DAP"/>
    <property type="match status" value="1"/>
</dbReference>
<reference evidence="1" key="1">
    <citation type="journal article" date="2023" name="Insect Mol. Biol.">
        <title>Genome sequencing provides insights into the evolution of gene families encoding plant cell wall-degrading enzymes in longhorned beetles.</title>
        <authorList>
            <person name="Shin N.R."/>
            <person name="Okamura Y."/>
            <person name="Kirsch R."/>
            <person name="Pauchet Y."/>
        </authorList>
    </citation>
    <scope>NUCLEOTIDE SEQUENCE</scope>
    <source>
        <strain evidence="1">AMC_N1</strain>
    </source>
</reference>
<sequence>MFLVLFKSRTQLRDAARDPALHNASFRLRKCFIYMPVSDSFSHSSVKAGSMKITQHKTRRDSGGIAEDVTDLTVSRSPPKTTTVCGAVLKEHADFPAEAV</sequence>
<protein>
    <submittedName>
        <fullName evidence="1">Uncharacterized protein</fullName>
    </submittedName>
</protein>
<gene>
    <name evidence="1" type="ORF">NQ318_017543</name>
</gene>
<dbReference type="AlphaFoldDB" id="A0AAV8Z165"/>
<keyword evidence="2" id="KW-1185">Reference proteome</keyword>
<dbReference type="InterPro" id="IPR024130">
    <property type="entry name" value="DAP1/DAPL1"/>
</dbReference>
<evidence type="ECO:0000313" key="2">
    <source>
        <dbReference type="Proteomes" id="UP001162162"/>
    </source>
</evidence>
<dbReference type="Proteomes" id="UP001162162">
    <property type="component" value="Unassembled WGS sequence"/>
</dbReference>
<name>A0AAV8Z165_9CUCU</name>
<comment type="caution">
    <text evidence="1">The sequence shown here is derived from an EMBL/GenBank/DDBJ whole genome shotgun (WGS) entry which is preliminary data.</text>
</comment>
<organism evidence="1 2">
    <name type="scientific">Aromia moschata</name>
    <dbReference type="NCBI Taxonomy" id="1265417"/>
    <lineage>
        <taxon>Eukaryota</taxon>
        <taxon>Metazoa</taxon>
        <taxon>Ecdysozoa</taxon>
        <taxon>Arthropoda</taxon>
        <taxon>Hexapoda</taxon>
        <taxon>Insecta</taxon>
        <taxon>Pterygota</taxon>
        <taxon>Neoptera</taxon>
        <taxon>Endopterygota</taxon>
        <taxon>Coleoptera</taxon>
        <taxon>Polyphaga</taxon>
        <taxon>Cucujiformia</taxon>
        <taxon>Chrysomeloidea</taxon>
        <taxon>Cerambycidae</taxon>
        <taxon>Cerambycinae</taxon>
        <taxon>Callichromatini</taxon>
        <taxon>Aromia</taxon>
    </lineage>
</organism>